<sequence length="128" mass="14260">MIISQGVRTPPTSPDHAHLNSLPHSIPTPSRSVLLPASSCRLVLQLPLLSLTPHLSSHGHIPRRPSKPRAAAPPTPGPPKSPPQGRIPPMMWLARMFARALVFRFRRSLVSGCLYWLMVEVEVEKWRC</sequence>
<dbReference type="EMBL" id="VSRR010010584">
    <property type="protein sequence ID" value="MPC52034.1"/>
    <property type="molecule type" value="Genomic_DNA"/>
</dbReference>
<evidence type="ECO:0000256" key="1">
    <source>
        <dbReference type="SAM" id="MobiDB-lite"/>
    </source>
</evidence>
<proteinExistence type="predicted"/>
<feature type="region of interest" description="Disordered" evidence="1">
    <location>
        <begin position="1"/>
        <end position="24"/>
    </location>
</feature>
<evidence type="ECO:0000313" key="2">
    <source>
        <dbReference type="EMBL" id="MPC52034.1"/>
    </source>
</evidence>
<feature type="compositionally biased region" description="Pro residues" evidence="1">
    <location>
        <begin position="71"/>
        <end position="86"/>
    </location>
</feature>
<keyword evidence="3" id="KW-1185">Reference proteome</keyword>
<reference evidence="2 3" key="1">
    <citation type="submission" date="2019-05" db="EMBL/GenBank/DDBJ databases">
        <title>Another draft genome of Portunus trituberculatus and its Hox gene families provides insights of decapod evolution.</title>
        <authorList>
            <person name="Jeong J.-H."/>
            <person name="Song I."/>
            <person name="Kim S."/>
            <person name="Choi T."/>
            <person name="Kim D."/>
            <person name="Ryu S."/>
            <person name="Kim W."/>
        </authorList>
    </citation>
    <scope>NUCLEOTIDE SEQUENCE [LARGE SCALE GENOMIC DNA]</scope>
    <source>
        <tissue evidence="2">Muscle</tissue>
    </source>
</reference>
<name>A0A5B7G671_PORTR</name>
<dbReference type="Proteomes" id="UP000324222">
    <property type="component" value="Unassembled WGS sequence"/>
</dbReference>
<protein>
    <submittedName>
        <fullName evidence="2">Uncharacterized protein</fullName>
    </submittedName>
</protein>
<evidence type="ECO:0000313" key="3">
    <source>
        <dbReference type="Proteomes" id="UP000324222"/>
    </source>
</evidence>
<feature type="region of interest" description="Disordered" evidence="1">
    <location>
        <begin position="55"/>
        <end position="87"/>
    </location>
</feature>
<dbReference type="AlphaFoldDB" id="A0A5B7G671"/>
<comment type="caution">
    <text evidence="2">The sequence shown here is derived from an EMBL/GenBank/DDBJ whole genome shotgun (WGS) entry which is preliminary data.</text>
</comment>
<gene>
    <name evidence="2" type="ORF">E2C01_045894</name>
</gene>
<organism evidence="2 3">
    <name type="scientific">Portunus trituberculatus</name>
    <name type="common">Swimming crab</name>
    <name type="synonym">Neptunus trituberculatus</name>
    <dbReference type="NCBI Taxonomy" id="210409"/>
    <lineage>
        <taxon>Eukaryota</taxon>
        <taxon>Metazoa</taxon>
        <taxon>Ecdysozoa</taxon>
        <taxon>Arthropoda</taxon>
        <taxon>Crustacea</taxon>
        <taxon>Multicrustacea</taxon>
        <taxon>Malacostraca</taxon>
        <taxon>Eumalacostraca</taxon>
        <taxon>Eucarida</taxon>
        <taxon>Decapoda</taxon>
        <taxon>Pleocyemata</taxon>
        <taxon>Brachyura</taxon>
        <taxon>Eubrachyura</taxon>
        <taxon>Portunoidea</taxon>
        <taxon>Portunidae</taxon>
        <taxon>Portuninae</taxon>
        <taxon>Portunus</taxon>
    </lineage>
</organism>
<accession>A0A5B7G671</accession>